<reference evidence="2" key="2">
    <citation type="submission" date="2021-02" db="EMBL/GenBank/DDBJ databases">
        <authorList>
            <person name="Kimball J.A."/>
            <person name="Haas M.W."/>
            <person name="Macchietto M."/>
            <person name="Kono T."/>
            <person name="Duquette J."/>
            <person name="Shao M."/>
        </authorList>
    </citation>
    <scope>NUCLEOTIDE SEQUENCE</scope>
    <source>
        <tissue evidence="2">Fresh leaf tissue</tissue>
    </source>
</reference>
<evidence type="ECO:0000313" key="3">
    <source>
        <dbReference type="Proteomes" id="UP000729402"/>
    </source>
</evidence>
<feature type="region of interest" description="Disordered" evidence="1">
    <location>
        <begin position="1"/>
        <end position="26"/>
    </location>
</feature>
<gene>
    <name evidence="2" type="ORF">GUJ93_ZPchr0007g4805</name>
</gene>
<comment type="caution">
    <text evidence="2">The sequence shown here is derived from an EMBL/GenBank/DDBJ whole genome shotgun (WGS) entry which is preliminary data.</text>
</comment>
<evidence type="ECO:0000256" key="1">
    <source>
        <dbReference type="SAM" id="MobiDB-lite"/>
    </source>
</evidence>
<proteinExistence type="predicted"/>
<name>A0A8J5VS95_ZIZPA</name>
<accession>A0A8J5VS95</accession>
<protein>
    <submittedName>
        <fullName evidence="2">Uncharacterized protein</fullName>
    </submittedName>
</protein>
<dbReference type="EMBL" id="JAAALK010000282">
    <property type="protein sequence ID" value="KAG8079035.1"/>
    <property type="molecule type" value="Genomic_DNA"/>
</dbReference>
<keyword evidence="3" id="KW-1185">Reference proteome</keyword>
<sequence length="68" mass="7342">MRRGAPKKKRARGLASPAHFPPERGRLGTRALLPRLASFSAHFPQSVHGGSAAKRRSGALKTFSAIQH</sequence>
<reference evidence="2" key="1">
    <citation type="journal article" date="2021" name="bioRxiv">
        <title>Whole Genome Assembly and Annotation of Northern Wild Rice, Zizania palustris L., Supports a Whole Genome Duplication in the Zizania Genus.</title>
        <authorList>
            <person name="Haas M."/>
            <person name="Kono T."/>
            <person name="Macchietto M."/>
            <person name="Millas R."/>
            <person name="McGilp L."/>
            <person name="Shao M."/>
            <person name="Duquette J."/>
            <person name="Hirsch C.N."/>
            <person name="Kimball J."/>
        </authorList>
    </citation>
    <scope>NUCLEOTIDE SEQUENCE</scope>
    <source>
        <tissue evidence="2">Fresh leaf tissue</tissue>
    </source>
</reference>
<feature type="compositionally biased region" description="Basic residues" evidence="1">
    <location>
        <begin position="1"/>
        <end position="12"/>
    </location>
</feature>
<dbReference type="AlphaFoldDB" id="A0A8J5VS95"/>
<feature type="region of interest" description="Disordered" evidence="1">
    <location>
        <begin position="45"/>
        <end position="68"/>
    </location>
</feature>
<evidence type="ECO:0000313" key="2">
    <source>
        <dbReference type="EMBL" id="KAG8079035.1"/>
    </source>
</evidence>
<dbReference type="Proteomes" id="UP000729402">
    <property type="component" value="Unassembled WGS sequence"/>
</dbReference>
<organism evidence="2 3">
    <name type="scientific">Zizania palustris</name>
    <name type="common">Northern wild rice</name>
    <dbReference type="NCBI Taxonomy" id="103762"/>
    <lineage>
        <taxon>Eukaryota</taxon>
        <taxon>Viridiplantae</taxon>
        <taxon>Streptophyta</taxon>
        <taxon>Embryophyta</taxon>
        <taxon>Tracheophyta</taxon>
        <taxon>Spermatophyta</taxon>
        <taxon>Magnoliopsida</taxon>
        <taxon>Liliopsida</taxon>
        <taxon>Poales</taxon>
        <taxon>Poaceae</taxon>
        <taxon>BOP clade</taxon>
        <taxon>Oryzoideae</taxon>
        <taxon>Oryzeae</taxon>
        <taxon>Zizaniinae</taxon>
        <taxon>Zizania</taxon>
    </lineage>
</organism>